<evidence type="ECO:0000313" key="4">
    <source>
        <dbReference type="EMBL" id="MBB4138965.1"/>
    </source>
</evidence>
<keyword evidence="4" id="KW-0378">Hydrolase</keyword>
<dbReference type="InterPro" id="IPR011055">
    <property type="entry name" value="Dup_hybrid_motif"/>
</dbReference>
<evidence type="ECO:0000313" key="5">
    <source>
        <dbReference type="Proteomes" id="UP000549113"/>
    </source>
</evidence>
<gene>
    <name evidence="4" type="ORF">BKA10_000759</name>
</gene>
<dbReference type="EMBL" id="JACIFH010000001">
    <property type="protein sequence ID" value="MBB4138965.1"/>
    <property type="molecule type" value="Genomic_DNA"/>
</dbReference>
<dbReference type="SUPFAM" id="SSF51261">
    <property type="entry name" value="Duplicated hybrid motif"/>
    <property type="match status" value="1"/>
</dbReference>
<sequence length="179" mass="18546">MSRRRVGRLAALTLLVLLAWGGPSAATAAPETSDAPVNAPAAAPLIGWQWPLDSFRLVLPYEAPAHRYGPGHRGVDLLPAGTDELRAPATGVVAFSGTVVDRAVMTIDHGNGLVTTLEPVRDAPVAGTFVAAGDPVGHIGAGGHAPPGTVHFGVRREGEYINPMLLFEAVPRAVLLPCC</sequence>
<dbReference type="GO" id="GO:0004222">
    <property type="term" value="F:metalloendopeptidase activity"/>
    <property type="evidence" value="ECO:0007669"/>
    <property type="project" value="TreeGrafter"/>
</dbReference>
<dbReference type="PANTHER" id="PTHR21666:SF289">
    <property type="entry name" value="L-ALA--D-GLU ENDOPEPTIDASE"/>
    <property type="match status" value="1"/>
</dbReference>
<reference evidence="4 5" key="1">
    <citation type="submission" date="2020-08" db="EMBL/GenBank/DDBJ databases">
        <title>Sequencing the genomes of 1000 actinobacteria strains.</title>
        <authorList>
            <person name="Klenk H.-P."/>
        </authorList>
    </citation>
    <scope>NUCLEOTIDE SEQUENCE [LARGE SCALE GENOMIC DNA]</scope>
    <source>
        <strain evidence="4 5">DSM 19600</strain>
    </source>
</reference>
<organism evidence="4 5">
    <name type="scientific">Microbacterium invictum</name>
    <dbReference type="NCBI Taxonomy" id="515415"/>
    <lineage>
        <taxon>Bacteria</taxon>
        <taxon>Bacillati</taxon>
        <taxon>Actinomycetota</taxon>
        <taxon>Actinomycetes</taxon>
        <taxon>Micrococcales</taxon>
        <taxon>Microbacteriaceae</taxon>
        <taxon>Microbacterium</taxon>
    </lineage>
</organism>
<dbReference type="Gene3D" id="2.70.70.10">
    <property type="entry name" value="Glucose Permease (Domain IIA)"/>
    <property type="match status" value="1"/>
</dbReference>
<dbReference type="Pfam" id="PF01551">
    <property type="entry name" value="Peptidase_M23"/>
    <property type="match status" value="1"/>
</dbReference>
<dbReference type="InterPro" id="IPR050570">
    <property type="entry name" value="Cell_wall_metabolism_enzyme"/>
</dbReference>
<keyword evidence="5" id="KW-1185">Reference proteome</keyword>
<feature type="domain" description="M23ase beta-sheet core" evidence="3">
    <location>
        <begin position="71"/>
        <end position="163"/>
    </location>
</feature>
<dbReference type="PANTHER" id="PTHR21666">
    <property type="entry name" value="PEPTIDASE-RELATED"/>
    <property type="match status" value="1"/>
</dbReference>
<dbReference type="AlphaFoldDB" id="A0AA40SMI1"/>
<dbReference type="RefSeq" id="WP_183498673.1">
    <property type="nucleotide sequence ID" value="NZ_BAABCO010000001.1"/>
</dbReference>
<keyword evidence="1 2" id="KW-0732">Signal</keyword>
<evidence type="ECO:0000256" key="2">
    <source>
        <dbReference type="SAM" id="SignalP"/>
    </source>
</evidence>
<feature type="chain" id="PRO_5041250525" evidence="2">
    <location>
        <begin position="29"/>
        <end position="179"/>
    </location>
</feature>
<evidence type="ECO:0000259" key="3">
    <source>
        <dbReference type="Pfam" id="PF01551"/>
    </source>
</evidence>
<protein>
    <submittedName>
        <fullName evidence="4">Murein DD-endopeptidase MepM/ murein hydrolase activator NlpD</fullName>
    </submittedName>
</protein>
<proteinExistence type="predicted"/>
<accession>A0AA40SMI1</accession>
<evidence type="ECO:0000256" key="1">
    <source>
        <dbReference type="ARBA" id="ARBA00022729"/>
    </source>
</evidence>
<feature type="signal peptide" evidence="2">
    <location>
        <begin position="1"/>
        <end position="28"/>
    </location>
</feature>
<comment type="caution">
    <text evidence="4">The sequence shown here is derived from an EMBL/GenBank/DDBJ whole genome shotgun (WGS) entry which is preliminary data.</text>
</comment>
<dbReference type="Proteomes" id="UP000549113">
    <property type="component" value="Unassembled WGS sequence"/>
</dbReference>
<dbReference type="CDD" id="cd12797">
    <property type="entry name" value="M23_peptidase"/>
    <property type="match status" value="1"/>
</dbReference>
<name>A0AA40SMI1_9MICO</name>
<dbReference type="InterPro" id="IPR016047">
    <property type="entry name" value="M23ase_b-sheet_dom"/>
</dbReference>